<proteinExistence type="predicted"/>
<evidence type="ECO:0000313" key="1">
    <source>
        <dbReference type="EMBL" id="MBB3112679.1"/>
    </source>
</evidence>
<evidence type="ECO:0000313" key="2">
    <source>
        <dbReference type="Proteomes" id="UP000570361"/>
    </source>
</evidence>
<dbReference type="EMBL" id="JACHXK010000013">
    <property type="protein sequence ID" value="MBB3112679.1"/>
    <property type="molecule type" value="Genomic_DNA"/>
</dbReference>
<comment type="caution">
    <text evidence="1">The sequence shown here is derived from an EMBL/GenBank/DDBJ whole genome shotgun (WGS) entry which is preliminary data.</text>
</comment>
<reference evidence="1 2" key="1">
    <citation type="submission" date="2020-08" db="EMBL/GenBank/DDBJ databases">
        <title>Genomic Encyclopedia of Type Strains, Phase III (KMG-III): the genomes of soil and plant-associated and newly described type strains.</title>
        <authorList>
            <person name="Whitman W."/>
        </authorList>
    </citation>
    <scope>NUCLEOTIDE SEQUENCE [LARGE SCALE GENOMIC DNA]</scope>
    <source>
        <strain evidence="1 2">CECT 5862</strain>
    </source>
</reference>
<gene>
    <name evidence="1" type="ORF">FHS18_004780</name>
</gene>
<protein>
    <submittedName>
        <fullName evidence="1">Uncharacterized protein</fullName>
    </submittedName>
</protein>
<name>A0A7W5FQ54_9BACL</name>
<dbReference type="AlphaFoldDB" id="A0A7W5FQ54"/>
<sequence length="70" mass="8350">MLAFQWNRSVYQLLLRPFFYYNKETLLNHEWIRRVFCCLLLSARYLRRTNQHAIDGCYASAASSASRTIT</sequence>
<accession>A0A7W5FQ54</accession>
<keyword evidence="2" id="KW-1185">Reference proteome</keyword>
<dbReference type="Proteomes" id="UP000570361">
    <property type="component" value="Unassembled WGS sequence"/>
</dbReference>
<organism evidence="1 2">
    <name type="scientific">Paenibacillus phyllosphaerae</name>
    <dbReference type="NCBI Taxonomy" id="274593"/>
    <lineage>
        <taxon>Bacteria</taxon>
        <taxon>Bacillati</taxon>
        <taxon>Bacillota</taxon>
        <taxon>Bacilli</taxon>
        <taxon>Bacillales</taxon>
        <taxon>Paenibacillaceae</taxon>
        <taxon>Paenibacillus</taxon>
    </lineage>
</organism>